<comment type="similarity">
    <text evidence="2">Belongs to the CPA3 antiporters (TC 2.A.63) subunit E family.</text>
</comment>
<evidence type="ECO:0000256" key="2">
    <source>
        <dbReference type="ARBA" id="ARBA00006228"/>
    </source>
</evidence>
<proteinExistence type="inferred from homology"/>
<dbReference type="InterPro" id="IPR002758">
    <property type="entry name" value="Cation_antiport_E"/>
</dbReference>
<keyword evidence="4 7" id="KW-0812">Transmembrane</keyword>
<keyword evidence="9" id="KW-1185">Reference proteome</keyword>
<dbReference type="Pfam" id="PF01899">
    <property type="entry name" value="MNHE"/>
    <property type="match status" value="1"/>
</dbReference>
<evidence type="ECO:0000256" key="4">
    <source>
        <dbReference type="ARBA" id="ARBA00022692"/>
    </source>
</evidence>
<dbReference type="GO" id="GO:0008324">
    <property type="term" value="F:monoatomic cation transmembrane transporter activity"/>
    <property type="evidence" value="ECO:0007669"/>
    <property type="project" value="InterPro"/>
</dbReference>
<dbReference type="RefSeq" id="WP_179906452.1">
    <property type="nucleotide sequence ID" value="NZ_JACBXS010000023.1"/>
</dbReference>
<feature type="transmembrane region" description="Helical" evidence="7">
    <location>
        <begin position="37"/>
        <end position="56"/>
    </location>
</feature>
<evidence type="ECO:0000256" key="1">
    <source>
        <dbReference type="ARBA" id="ARBA00004651"/>
    </source>
</evidence>
<keyword evidence="3" id="KW-1003">Cell membrane</keyword>
<comment type="caution">
    <text evidence="8">The sequence shown here is derived from an EMBL/GenBank/DDBJ whole genome shotgun (WGS) entry which is preliminary data.</text>
</comment>
<keyword evidence="6 7" id="KW-0472">Membrane</keyword>
<sequence>MLRRPLPRRRLVWTVAVLTLLWGGLTGWDPEGWFMGVPAVLAGAALAMMLPWPAYWRLSPLGALRFAGWFAVQSVRGAVDVSRRALSPDMRLRPGFRHYPLQLSPGAARTVFINTITLMPGTLSAQIDPADGDHPDDRLLVHMLDTEADLTGALQVHEARIRAAFALPPQGEER</sequence>
<dbReference type="PANTHER" id="PTHR34584">
    <property type="entry name" value="NA(+)/H(+) ANTIPORTER SUBUNIT E1"/>
    <property type="match status" value="1"/>
</dbReference>
<reference evidence="8 9" key="1">
    <citation type="journal article" date="2000" name="Arch. Microbiol.">
        <title>Rhodobaca bogoriensis gen. nov. and sp. nov., an alkaliphilic purple nonsulfur bacterium from African Rift Valley soda lakes.</title>
        <authorList>
            <person name="Milford A.D."/>
            <person name="Achenbach L.A."/>
            <person name="Jung D.O."/>
            <person name="Madigan M.T."/>
        </authorList>
    </citation>
    <scope>NUCLEOTIDE SEQUENCE [LARGE SCALE GENOMIC DNA]</scope>
    <source>
        <strain evidence="8 9">2376</strain>
    </source>
</reference>
<protein>
    <submittedName>
        <fullName evidence="8">Na+/H+ antiporter subunit E</fullName>
    </submittedName>
</protein>
<dbReference type="GO" id="GO:0005886">
    <property type="term" value="C:plasma membrane"/>
    <property type="evidence" value="ECO:0007669"/>
    <property type="project" value="UniProtKB-SubCell"/>
</dbReference>
<evidence type="ECO:0000313" key="9">
    <source>
        <dbReference type="Proteomes" id="UP000529417"/>
    </source>
</evidence>
<evidence type="ECO:0000256" key="6">
    <source>
        <dbReference type="ARBA" id="ARBA00023136"/>
    </source>
</evidence>
<evidence type="ECO:0000313" key="8">
    <source>
        <dbReference type="EMBL" id="NYS25652.1"/>
    </source>
</evidence>
<dbReference type="PANTHER" id="PTHR34584:SF1">
    <property type="entry name" value="NA(+)_H(+) ANTIPORTER SUBUNIT E1"/>
    <property type="match status" value="1"/>
</dbReference>
<evidence type="ECO:0000256" key="3">
    <source>
        <dbReference type="ARBA" id="ARBA00022475"/>
    </source>
</evidence>
<accession>A0A7Z0I101</accession>
<evidence type="ECO:0000256" key="7">
    <source>
        <dbReference type="SAM" id="Phobius"/>
    </source>
</evidence>
<gene>
    <name evidence="8" type="ORF">HUK65_11680</name>
</gene>
<dbReference type="Proteomes" id="UP000529417">
    <property type="component" value="Unassembled WGS sequence"/>
</dbReference>
<evidence type="ECO:0000256" key="5">
    <source>
        <dbReference type="ARBA" id="ARBA00022989"/>
    </source>
</evidence>
<keyword evidence="5 7" id="KW-1133">Transmembrane helix</keyword>
<dbReference type="AlphaFoldDB" id="A0A7Z0I101"/>
<dbReference type="EMBL" id="JACBXS010000023">
    <property type="protein sequence ID" value="NYS25652.1"/>
    <property type="molecule type" value="Genomic_DNA"/>
</dbReference>
<name>A0A7Z0I101_9RHOB</name>
<comment type="subcellular location">
    <subcellularLocation>
        <location evidence="1">Cell membrane</location>
        <topology evidence="1">Multi-pass membrane protein</topology>
    </subcellularLocation>
</comment>
<organism evidence="8 9">
    <name type="scientific">Rhabdonatronobacter sediminivivens</name>
    <dbReference type="NCBI Taxonomy" id="2743469"/>
    <lineage>
        <taxon>Bacteria</taxon>
        <taxon>Pseudomonadati</taxon>
        <taxon>Pseudomonadota</taxon>
        <taxon>Alphaproteobacteria</taxon>
        <taxon>Rhodobacterales</taxon>
        <taxon>Paracoccaceae</taxon>
        <taxon>Rhabdonatronobacter</taxon>
    </lineage>
</organism>